<evidence type="ECO:0000313" key="2">
    <source>
        <dbReference type="EMBL" id="MDM7884972.1"/>
    </source>
</evidence>
<keyword evidence="1" id="KW-0812">Transmembrane</keyword>
<protein>
    <submittedName>
        <fullName evidence="2">Uncharacterized protein</fullName>
    </submittedName>
</protein>
<dbReference type="Proteomes" id="UP001237823">
    <property type="component" value="Unassembled WGS sequence"/>
</dbReference>
<dbReference type="RefSeq" id="WP_182047243.1">
    <property type="nucleotide sequence ID" value="NZ_JAUCML010000004.1"/>
</dbReference>
<sequence>MSTIDATHSQFSEVRETARGRLLAVVATSLGIVAVTVATAAVTVVTLGA</sequence>
<keyword evidence="1" id="KW-0472">Membrane</keyword>
<gene>
    <name evidence="2" type="ORF">QUG92_07625</name>
</gene>
<reference evidence="2 3" key="1">
    <citation type="submission" date="2023-06" db="EMBL/GenBank/DDBJ databases">
        <authorList>
            <person name="Feng G."/>
            <person name="Li J."/>
            <person name="Zhu H."/>
        </authorList>
    </citation>
    <scope>NUCLEOTIDE SEQUENCE [LARGE SCALE GENOMIC DNA]</scope>
    <source>
        <strain evidence="2 3">RHCKG23</strain>
    </source>
</reference>
<keyword evidence="1" id="KW-1133">Transmembrane helix</keyword>
<comment type="caution">
    <text evidence="2">The sequence shown here is derived from an EMBL/GenBank/DDBJ whole genome shotgun (WGS) entry which is preliminary data.</text>
</comment>
<keyword evidence="3" id="KW-1185">Reference proteome</keyword>
<proteinExistence type="predicted"/>
<name>A0ABT7T7N5_9MICO</name>
<organism evidence="2 3">
    <name type="scientific">Curtobacterium citri</name>
    <dbReference type="NCBI Taxonomy" id="3055139"/>
    <lineage>
        <taxon>Bacteria</taxon>
        <taxon>Bacillati</taxon>
        <taxon>Actinomycetota</taxon>
        <taxon>Actinomycetes</taxon>
        <taxon>Micrococcales</taxon>
        <taxon>Microbacteriaceae</taxon>
        <taxon>Curtobacterium</taxon>
    </lineage>
</organism>
<evidence type="ECO:0000313" key="3">
    <source>
        <dbReference type="Proteomes" id="UP001237823"/>
    </source>
</evidence>
<dbReference type="EMBL" id="JAUCML010000004">
    <property type="protein sequence ID" value="MDM7884972.1"/>
    <property type="molecule type" value="Genomic_DNA"/>
</dbReference>
<evidence type="ECO:0000256" key="1">
    <source>
        <dbReference type="SAM" id="Phobius"/>
    </source>
</evidence>
<feature type="transmembrane region" description="Helical" evidence="1">
    <location>
        <begin position="22"/>
        <end position="47"/>
    </location>
</feature>
<accession>A0ABT7T7N5</accession>